<evidence type="ECO:0000313" key="7">
    <source>
        <dbReference type="EMBL" id="KAK3050863.1"/>
    </source>
</evidence>
<comment type="similarity">
    <text evidence="4">Belongs to the protein kinase superfamily.</text>
</comment>
<feature type="binding site" evidence="3">
    <location>
        <position position="58"/>
    </location>
    <ligand>
        <name>ATP</name>
        <dbReference type="ChEBI" id="CHEBI:30616"/>
    </ligand>
</feature>
<evidence type="ECO:0000256" key="5">
    <source>
        <dbReference type="SAM" id="MobiDB-lite"/>
    </source>
</evidence>
<dbReference type="SUPFAM" id="SSF56112">
    <property type="entry name" value="Protein kinase-like (PK-like)"/>
    <property type="match status" value="1"/>
</dbReference>
<evidence type="ECO:0000256" key="1">
    <source>
        <dbReference type="ARBA" id="ARBA00022741"/>
    </source>
</evidence>
<dbReference type="GO" id="GO:0005524">
    <property type="term" value="F:ATP binding"/>
    <property type="evidence" value="ECO:0007669"/>
    <property type="project" value="UniProtKB-UniRule"/>
</dbReference>
<dbReference type="GO" id="GO:0004674">
    <property type="term" value="F:protein serine/threonine kinase activity"/>
    <property type="evidence" value="ECO:0007669"/>
    <property type="project" value="UniProtKB-KW"/>
</dbReference>
<accession>A0AAJ0G7A9</accession>
<comment type="caution">
    <text evidence="7">The sequence shown here is derived from an EMBL/GenBank/DDBJ whole genome shotgun (WGS) entry which is preliminary data.</text>
</comment>
<evidence type="ECO:0000256" key="4">
    <source>
        <dbReference type="RuleBase" id="RU000304"/>
    </source>
</evidence>
<dbReference type="AlphaFoldDB" id="A0AAJ0G7A9"/>
<dbReference type="EMBL" id="JAWDJX010000029">
    <property type="protein sequence ID" value="KAK3050863.1"/>
    <property type="molecule type" value="Genomic_DNA"/>
</dbReference>
<protein>
    <submittedName>
        <fullName evidence="7">Serine/threonine protein kinase</fullName>
    </submittedName>
</protein>
<dbReference type="PANTHER" id="PTHR24346:SF76">
    <property type="entry name" value="NON-SPECIFIC SERINE_THREONINE PROTEIN KINASE"/>
    <property type="match status" value="1"/>
</dbReference>
<dbReference type="Gene3D" id="1.10.510.10">
    <property type="entry name" value="Transferase(Phosphotransferase) domain 1"/>
    <property type="match status" value="1"/>
</dbReference>
<dbReference type="GO" id="GO:0035556">
    <property type="term" value="P:intracellular signal transduction"/>
    <property type="evidence" value="ECO:0007669"/>
    <property type="project" value="TreeGrafter"/>
</dbReference>
<feature type="region of interest" description="Disordered" evidence="5">
    <location>
        <begin position="351"/>
        <end position="375"/>
    </location>
</feature>
<dbReference type="InterPro" id="IPR000719">
    <property type="entry name" value="Prot_kinase_dom"/>
</dbReference>
<keyword evidence="1 3" id="KW-0547">Nucleotide-binding</keyword>
<evidence type="ECO:0000256" key="3">
    <source>
        <dbReference type="PROSITE-ProRule" id="PRU10141"/>
    </source>
</evidence>
<organism evidence="7 8">
    <name type="scientific">Extremus antarcticus</name>
    <dbReference type="NCBI Taxonomy" id="702011"/>
    <lineage>
        <taxon>Eukaryota</taxon>
        <taxon>Fungi</taxon>
        <taxon>Dikarya</taxon>
        <taxon>Ascomycota</taxon>
        <taxon>Pezizomycotina</taxon>
        <taxon>Dothideomycetes</taxon>
        <taxon>Dothideomycetidae</taxon>
        <taxon>Mycosphaerellales</taxon>
        <taxon>Extremaceae</taxon>
        <taxon>Extremus</taxon>
    </lineage>
</organism>
<dbReference type="Proteomes" id="UP001271007">
    <property type="component" value="Unassembled WGS sequence"/>
</dbReference>
<dbReference type="InterPro" id="IPR011009">
    <property type="entry name" value="Kinase-like_dom_sf"/>
</dbReference>
<dbReference type="InterPro" id="IPR017441">
    <property type="entry name" value="Protein_kinase_ATP_BS"/>
</dbReference>
<feature type="domain" description="Protein kinase" evidence="6">
    <location>
        <begin position="29"/>
        <end position="295"/>
    </location>
</feature>
<dbReference type="InterPro" id="IPR008271">
    <property type="entry name" value="Ser/Thr_kinase_AS"/>
</dbReference>
<dbReference type="PROSITE" id="PS50011">
    <property type="entry name" value="PROTEIN_KINASE_DOM"/>
    <property type="match status" value="1"/>
</dbReference>
<dbReference type="PROSITE" id="PS00107">
    <property type="entry name" value="PROTEIN_KINASE_ATP"/>
    <property type="match status" value="1"/>
</dbReference>
<dbReference type="GO" id="GO:0005737">
    <property type="term" value="C:cytoplasm"/>
    <property type="evidence" value="ECO:0007669"/>
    <property type="project" value="TreeGrafter"/>
</dbReference>
<gene>
    <name evidence="7" type="primary">SKS1</name>
    <name evidence="7" type="ORF">LTR09_007941</name>
</gene>
<dbReference type="SMART" id="SM00220">
    <property type="entry name" value="S_TKc"/>
    <property type="match status" value="1"/>
</dbReference>
<keyword evidence="7" id="KW-0418">Kinase</keyword>
<evidence type="ECO:0000313" key="8">
    <source>
        <dbReference type="Proteomes" id="UP001271007"/>
    </source>
</evidence>
<reference evidence="7" key="1">
    <citation type="submission" date="2023-04" db="EMBL/GenBank/DDBJ databases">
        <title>Black Yeasts Isolated from many extreme environments.</title>
        <authorList>
            <person name="Coleine C."/>
            <person name="Stajich J.E."/>
            <person name="Selbmann L."/>
        </authorList>
    </citation>
    <scope>NUCLEOTIDE SEQUENCE</scope>
    <source>
        <strain evidence="7">CCFEE 5312</strain>
    </source>
</reference>
<dbReference type="PANTHER" id="PTHR24346">
    <property type="entry name" value="MAP/MICROTUBULE AFFINITY-REGULATING KINASE"/>
    <property type="match status" value="1"/>
</dbReference>
<keyword evidence="2 3" id="KW-0067">ATP-binding</keyword>
<dbReference type="CDD" id="cd13993">
    <property type="entry name" value="STKc_Pat1_like"/>
    <property type="match status" value="1"/>
</dbReference>
<evidence type="ECO:0000259" key="6">
    <source>
        <dbReference type="PROSITE" id="PS50011"/>
    </source>
</evidence>
<dbReference type="GO" id="GO:0000226">
    <property type="term" value="P:microtubule cytoskeleton organization"/>
    <property type="evidence" value="ECO:0007669"/>
    <property type="project" value="TreeGrafter"/>
</dbReference>
<keyword evidence="8" id="KW-1185">Reference proteome</keyword>
<keyword evidence="4 7" id="KW-0723">Serine/threonine-protein kinase</keyword>
<evidence type="ECO:0000256" key="2">
    <source>
        <dbReference type="ARBA" id="ARBA00022840"/>
    </source>
</evidence>
<sequence length="422" mass="47096">MIPTPPPSPKPFASCNPEDRLGQVIGYEYRLTGVLGIGAYGTVYKASHVETGVEYAIKALNRFGLDPRQRTFQDREIRLHWDASHHANVVSMERIVDTLDCTYVVLEYCPEGDLFSKITEDCDYVGRDHKAKAVFLQILDAVQHCHSNGIYHRDLKPENILVKNDGWTVKLADFGLANEDRITSDFGCGSTFYMSPECQQSNPKPFACYASEANDVWSLGVILVNLVCGRNPWKRAALEDSTFRAYMRDRNFLQSILSISSGLNGILQRIFEVDPQRRIRLDELRQLIRKCQKFGQEAESASLPPTPPYSPVDSPLAFYGHGLEPIPNIDPLPVQQYPVYAAPSHFATQPSFAPADLPTPPASTTGSPRHGPYTHQAKPAMPAFQGPFAGSATFIPSFPWPRCSNFVPNLASQMCWRNVMVS</sequence>
<name>A0AAJ0G7A9_9PEZI</name>
<proteinExistence type="inferred from homology"/>
<dbReference type="Pfam" id="PF00069">
    <property type="entry name" value="Pkinase"/>
    <property type="match status" value="1"/>
</dbReference>
<keyword evidence="7" id="KW-0808">Transferase</keyword>
<dbReference type="PROSITE" id="PS00108">
    <property type="entry name" value="PROTEIN_KINASE_ST"/>
    <property type="match status" value="1"/>
</dbReference>
<dbReference type="FunFam" id="1.10.510.10:FF:000549">
    <property type="entry name" value="Protein serine/threonine kinase (Ran1), putative"/>
    <property type="match status" value="1"/>
</dbReference>